<name>A0ACC3AB54_9EURO</name>
<proteinExistence type="predicted"/>
<organism evidence="1 2">
    <name type="scientific">Neophaeococcomyces mojaviensis</name>
    <dbReference type="NCBI Taxonomy" id="3383035"/>
    <lineage>
        <taxon>Eukaryota</taxon>
        <taxon>Fungi</taxon>
        <taxon>Dikarya</taxon>
        <taxon>Ascomycota</taxon>
        <taxon>Pezizomycotina</taxon>
        <taxon>Eurotiomycetes</taxon>
        <taxon>Chaetothyriomycetidae</taxon>
        <taxon>Chaetothyriales</taxon>
        <taxon>Chaetothyriales incertae sedis</taxon>
        <taxon>Neophaeococcomyces</taxon>
    </lineage>
</organism>
<dbReference type="Proteomes" id="UP001172386">
    <property type="component" value="Unassembled WGS sequence"/>
</dbReference>
<reference evidence="1" key="1">
    <citation type="submission" date="2022-10" db="EMBL/GenBank/DDBJ databases">
        <title>Culturing micro-colonial fungi from biological soil crusts in the Mojave desert and describing Neophaeococcomyces mojavensis, and introducing the new genera and species Taxawa tesnikishii.</title>
        <authorList>
            <person name="Kurbessoian T."/>
            <person name="Stajich J.E."/>
        </authorList>
    </citation>
    <scope>NUCLEOTIDE SEQUENCE</scope>
    <source>
        <strain evidence="1">JES_112</strain>
    </source>
</reference>
<sequence length="415" mass="45379">MSSSSDAHTQHDVASSSSNFHQHFRQCINALQNQIDSLSAPDVAAEGRKATTESILAGITKLSATLADASSDLPSYDQRSYNQAIKTLHDQLTSIQAIQAPKAKFTFKNKKLASVNNSSSLPIPAQRSHLFSISPGPSSEVDSATTSRSVTPAHLRDPEHGTVQVDKPIPTMAPPPASLSPAGAGQADIGEDESQTYEPGAKPKLDQTVLTISSKENTYASTYTSVRTQQHMATRTCVVSDISNSIINLTRSTKVDQPDISSLTLTSSKFSLLIAPSIDGPAHITGVRDSVLVLGCRQFRMHGSHNVAVYLHCMSRPIIEDCSGIEFALLPGQFVHGKYAETRNMYDQIDDFRWLRAEHSPNWRVMQPDEQIKQDVWETILERIDQLDDNHYNDVPTLAANVKAVLTTLGRNMCE</sequence>
<accession>A0ACC3AB54</accession>
<dbReference type="EMBL" id="JAPDRQ010000047">
    <property type="protein sequence ID" value="KAJ9658751.1"/>
    <property type="molecule type" value="Genomic_DNA"/>
</dbReference>
<protein>
    <submittedName>
        <fullName evidence="1">Uncharacterized protein</fullName>
    </submittedName>
</protein>
<comment type="caution">
    <text evidence="1">The sequence shown here is derived from an EMBL/GenBank/DDBJ whole genome shotgun (WGS) entry which is preliminary data.</text>
</comment>
<evidence type="ECO:0000313" key="1">
    <source>
        <dbReference type="EMBL" id="KAJ9658751.1"/>
    </source>
</evidence>
<evidence type="ECO:0000313" key="2">
    <source>
        <dbReference type="Proteomes" id="UP001172386"/>
    </source>
</evidence>
<gene>
    <name evidence="1" type="ORF">H2198_003497</name>
</gene>
<keyword evidence="2" id="KW-1185">Reference proteome</keyword>